<proteinExistence type="predicted"/>
<reference evidence="1" key="1">
    <citation type="submission" date="2015-01" db="EMBL/GenBank/DDBJ databases">
        <title>Population genomics of rice bacterial leaf blight strains from India.</title>
        <authorList>
            <person name="Midha S."/>
            <person name="Anil M.G."/>
            <person name="Mishra D."/>
            <person name="Brahma K."/>
            <person name="Laha G.S."/>
            <person name="Sundaram R.M."/>
            <person name="Sonti R.V."/>
            <person name="Patil P.B."/>
        </authorList>
    </citation>
    <scope>NUCLEOTIDE SEQUENCE</scope>
    <source>
        <strain evidence="1">BXO512</strain>
    </source>
</reference>
<comment type="caution">
    <text evidence="1">The sequence shown here is derived from an EMBL/GenBank/DDBJ whole genome shotgun (WGS) entry which is preliminary data.</text>
</comment>
<evidence type="ECO:0000313" key="1">
    <source>
        <dbReference type="EMBL" id="OLG88415.1"/>
    </source>
</evidence>
<dbReference type="EMBL" id="JXEA01000222">
    <property type="protein sequence ID" value="OLG88415.1"/>
    <property type="molecule type" value="Genomic_DNA"/>
</dbReference>
<gene>
    <name evidence="1" type="ORF">BXO512_15915</name>
</gene>
<organism evidence="1">
    <name type="scientific">Xanthomonas oryzae pv. oryzae</name>
    <dbReference type="NCBI Taxonomy" id="64187"/>
    <lineage>
        <taxon>Bacteria</taxon>
        <taxon>Pseudomonadati</taxon>
        <taxon>Pseudomonadota</taxon>
        <taxon>Gammaproteobacteria</taxon>
        <taxon>Lysobacterales</taxon>
        <taxon>Lysobacteraceae</taxon>
        <taxon>Xanthomonas</taxon>
    </lineage>
</organism>
<accession>A0A854CK40</accession>
<dbReference type="AlphaFoldDB" id="A0A854CK40"/>
<protein>
    <submittedName>
        <fullName evidence="1">Uncharacterized protein</fullName>
    </submittedName>
</protein>
<name>A0A854CK40_XANOO</name>
<sequence>MLCHARNIHAKKSHRKRFLQLLASAELRRDLPQCRQECDQQKEISMQPRFPALRVLATSFFAVSCTASPAAKEQTTT</sequence>